<organism evidence="3 4">
    <name type="scientific">Lingula anatina</name>
    <name type="common">Brachiopod</name>
    <name type="synonym">Lingula unguis</name>
    <dbReference type="NCBI Taxonomy" id="7574"/>
    <lineage>
        <taxon>Eukaryota</taxon>
        <taxon>Metazoa</taxon>
        <taxon>Spiralia</taxon>
        <taxon>Lophotrochozoa</taxon>
        <taxon>Brachiopoda</taxon>
        <taxon>Linguliformea</taxon>
        <taxon>Lingulata</taxon>
        <taxon>Lingulida</taxon>
        <taxon>Linguloidea</taxon>
        <taxon>Lingulidae</taxon>
        <taxon>Lingula</taxon>
    </lineage>
</organism>
<dbReference type="GeneID" id="106168950"/>
<name>A0A1S3J1H0_LINAN</name>
<proteinExistence type="predicted"/>
<keyword evidence="2" id="KW-0472">Membrane</keyword>
<keyword evidence="2" id="KW-1133">Transmembrane helix</keyword>
<dbReference type="Proteomes" id="UP000085678">
    <property type="component" value="Unplaced"/>
</dbReference>
<dbReference type="InParanoid" id="A0A1S3J1H0"/>
<keyword evidence="3" id="KW-1185">Reference proteome</keyword>
<gene>
    <name evidence="4" type="primary">LOC106168950</name>
</gene>
<feature type="region of interest" description="Disordered" evidence="1">
    <location>
        <begin position="245"/>
        <end position="459"/>
    </location>
</feature>
<evidence type="ECO:0000313" key="4">
    <source>
        <dbReference type="RefSeq" id="XP_013403664.1"/>
    </source>
</evidence>
<accession>A0A1S3J1H0</accession>
<dbReference type="AlphaFoldDB" id="A0A1S3J1H0"/>
<feature type="compositionally biased region" description="Polar residues" evidence="1">
    <location>
        <begin position="420"/>
        <end position="432"/>
    </location>
</feature>
<feature type="compositionally biased region" description="Basic and acidic residues" evidence="1">
    <location>
        <begin position="246"/>
        <end position="275"/>
    </location>
</feature>
<reference evidence="4" key="1">
    <citation type="submission" date="2025-08" db="UniProtKB">
        <authorList>
            <consortium name="RefSeq"/>
        </authorList>
    </citation>
    <scope>IDENTIFICATION</scope>
    <source>
        <tissue evidence="4">Gonads</tissue>
    </source>
</reference>
<evidence type="ECO:0000256" key="2">
    <source>
        <dbReference type="SAM" id="Phobius"/>
    </source>
</evidence>
<keyword evidence="2" id="KW-0812">Transmembrane</keyword>
<feature type="compositionally biased region" description="Polar residues" evidence="1">
    <location>
        <begin position="299"/>
        <end position="325"/>
    </location>
</feature>
<dbReference type="RefSeq" id="XP_013403664.1">
    <property type="nucleotide sequence ID" value="XM_013548210.1"/>
</dbReference>
<feature type="transmembrane region" description="Helical" evidence="2">
    <location>
        <begin position="15"/>
        <end position="38"/>
    </location>
</feature>
<evidence type="ECO:0000256" key="1">
    <source>
        <dbReference type="SAM" id="MobiDB-lite"/>
    </source>
</evidence>
<sequence>MADPTTPAPQTDQGILILAYIAGVAGLILVLFCVCFWVRRIRWRPGRKYLKEQKERQVAMQAALTGQPLRYKNGHPKVITVKEQEKVKKKEAKKNMVKVTVHDIKMERLQRRKGINTSPLNGKSHNGKAVSSSMDLNGRHSNAANGDVVDEPYGSIPAIKRSQAFYGSVSSLELPSLAPIHEGMHSPKQQTRENLQLEEHDEDDVTNHVVECDVHVSARRHNSHDNNSVPDIVVHRDQEIEIINDVDEHPAKLGVKMDEDTDGAKSEKPIETPREKKAKSPLKNNSSDAIAGKKEETNSETIVSKSRSAGNLQTDSDTTKVSNAQVMEKMKSESAAELRSRTPRKKSPRNKTELTENQDVAIVTTRKKKTKSPRSVQSDGVTDSVDFNAMDMSENSQVKRVRKKKSPRPEQGTEAEERSVVNSKATNDGETSSKPRKKKAPTPRNTEAGEDNPSFVEEV</sequence>
<protein>
    <submittedName>
        <fullName evidence="4">Uncharacterized protein LOC106168950</fullName>
    </submittedName>
</protein>
<dbReference type="KEGG" id="lak:106168950"/>
<feature type="compositionally biased region" description="Basic and acidic residues" evidence="1">
    <location>
        <begin position="328"/>
        <end position="340"/>
    </location>
</feature>
<evidence type="ECO:0000313" key="3">
    <source>
        <dbReference type="Proteomes" id="UP000085678"/>
    </source>
</evidence>